<comment type="caution">
    <text evidence="4">The sequence shown here is derived from an EMBL/GenBank/DDBJ whole genome shotgun (WGS) entry which is preliminary data.</text>
</comment>
<keyword evidence="1" id="KW-0175">Coiled coil</keyword>
<dbReference type="Pfam" id="PF02992">
    <property type="entry name" value="Transposase_21"/>
    <property type="match status" value="1"/>
</dbReference>
<protein>
    <recommendedName>
        <fullName evidence="6">Transposase-associated domain-containing protein</fullName>
    </recommendedName>
</protein>
<dbReference type="Pfam" id="PF03017">
    <property type="entry name" value="Transposase_23"/>
    <property type="match status" value="1"/>
</dbReference>
<evidence type="ECO:0000313" key="4">
    <source>
        <dbReference type="EMBL" id="KAG8363709.1"/>
    </source>
</evidence>
<dbReference type="Pfam" id="PF13963">
    <property type="entry name" value="Transpos_assoc"/>
    <property type="match status" value="1"/>
</dbReference>
<dbReference type="PANTHER" id="PTHR10775:SF173">
    <property type="match status" value="1"/>
</dbReference>
<name>A0AAV6W7J6_9LAMI</name>
<proteinExistence type="predicted"/>
<dbReference type="InterPro" id="IPR029480">
    <property type="entry name" value="Transpos_assoc"/>
</dbReference>
<dbReference type="InterPro" id="IPR004242">
    <property type="entry name" value="Transposase_21"/>
</dbReference>
<dbReference type="AlphaFoldDB" id="A0AAV6W7J6"/>
<sequence>MDKSWIDSSETFSAEYISGVAHFLEFAFTGKLSGSRIYCPCTKCKNRFTKKKDDVREHCLLYGFEKRYKNWRYHGEAYVPLHRNETNEHIISDNRDDIVGMVHEAVKIPSTNVDVGFSQTSNNEMNEETKNFFKLLQDAETELLPGCAKQTKLSFVVRLLQLKALCGWTNKSIDLLLELLKDSFPDGVNIPANYYEAQKITNDLGFTYETIDACPNNCMLFRGKDDGLNRCEICNSSRYKDNGKKTAAKRMRYFPLKQRLQKLFMSSKTASLMRWHADERIDDGKFRHPVDALAWKDFDIKNPLFASDAPLIWTISDLPAYAMLSGWGTKGAYACPNCGKDTQSKWLDNGHKYCYTCHLRFLPRGHKLRRDKISFDGTIEMEIKKVSMQNVGMLEELDRVATEYKKEDIKKRSRTKFEKENEEHVWKKRSIFFELPYWADNLIRHNLDVMHIEKNVCDNILWTIMGVKKKTKDNLKARRDLQKNNIRLPLHPVEREAQQNCPTSGVQDCTTLPLEAKSDVLHQLNNMWRDWKRRLKVDYFTPYMNDPDHDFSELPNEQIELDQWLTLVKYWKQSEIQMHQEGEDTTEFDMFIASRSCGQGADEETTNIIKELKEGLSKRPEQEQTKEFKKDLYVNAFGEDPYGRVRCMGRGITRNKLRKISSSNAPTTQMRGQIEEFRQLKDVLTHELKEVELLKQDLINQKEEISKEREQVRKEFREELDHMQIANKVNPLADTCGTQLSTDKDTPSAKQQPRPYPDFPMPHELIYEKNVDAPTQGNKNVPHYVVAGNATEINTFVCRPVEVGSDVILFCSEIPKEIVAEGMLLSMDPNEKIDEFALGHEYVKVVIKKAMKPDYFLIRPHRGISTIRQAVGKSVAWEYVNVSVIYAFICS</sequence>
<evidence type="ECO:0000256" key="1">
    <source>
        <dbReference type="SAM" id="Coils"/>
    </source>
</evidence>
<dbReference type="InterPro" id="IPR004264">
    <property type="entry name" value="Transposase_23"/>
</dbReference>
<evidence type="ECO:0000259" key="3">
    <source>
        <dbReference type="Pfam" id="PF13963"/>
    </source>
</evidence>
<reference evidence="4" key="1">
    <citation type="submission" date="2019-10" db="EMBL/GenBank/DDBJ databases">
        <authorList>
            <person name="Zhang R."/>
            <person name="Pan Y."/>
            <person name="Wang J."/>
            <person name="Ma R."/>
            <person name="Yu S."/>
        </authorList>
    </citation>
    <scope>NUCLEOTIDE SEQUENCE</scope>
    <source>
        <strain evidence="4">LA-IB0</strain>
        <tissue evidence="4">Leaf</tissue>
    </source>
</reference>
<evidence type="ECO:0000259" key="2">
    <source>
        <dbReference type="Pfam" id="PF03017"/>
    </source>
</evidence>
<accession>A0AAV6W7J6</accession>
<evidence type="ECO:0008006" key="6">
    <source>
        <dbReference type="Google" id="ProtNLM"/>
    </source>
</evidence>
<feature type="domain" description="Transposase Tnp1/En/Spm-like" evidence="2">
    <location>
        <begin position="807"/>
        <end position="871"/>
    </location>
</feature>
<dbReference type="Proteomes" id="UP000826271">
    <property type="component" value="Unassembled WGS sequence"/>
</dbReference>
<keyword evidence="5" id="KW-1185">Reference proteome</keyword>
<evidence type="ECO:0000313" key="5">
    <source>
        <dbReference type="Proteomes" id="UP000826271"/>
    </source>
</evidence>
<gene>
    <name evidence="4" type="ORF">BUALT_Bualt19G0050600</name>
</gene>
<organism evidence="4 5">
    <name type="scientific">Buddleja alternifolia</name>
    <dbReference type="NCBI Taxonomy" id="168488"/>
    <lineage>
        <taxon>Eukaryota</taxon>
        <taxon>Viridiplantae</taxon>
        <taxon>Streptophyta</taxon>
        <taxon>Embryophyta</taxon>
        <taxon>Tracheophyta</taxon>
        <taxon>Spermatophyta</taxon>
        <taxon>Magnoliopsida</taxon>
        <taxon>eudicotyledons</taxon>
        <taxon>Gunneridae</taxon>
        <taxon>Pentapetalae</taxon>
        <taxon>asterids</taxon>
        <taxon>lamiids</taxon>
        <taxon>Lamiales</taxon>
        <taxon>Scrophulariaceae</taxon>
        <taxon>Buddlejeae</taxon>
        <taxon>Buddleja</taxon>
    </lineage>
</organism>
<feature type="domain" description="Transposase-associated" evidence="3">
    <location>
        <begin position="3"/>
        <end position="76"/>
    </location>
</feature>
<feature type="coiled-coil region" evidence="1">
    <location>
        <begin position="674"/>
        <end position="718"/>
    </location>
</feature>
<dbReference type="PANTHER" id="PTHR10775">
    <property type="entry name" value="OS08G0208400 PROTEIN"/>
    <property type="match status" value="1"/>
</dbReference>
<dbReference type="EMBL" id="WHWC01000019">
    <property type="protein sequence ID" value="KAG8363709.1"/>
    <property type="molecule type" value="Genomic_DNA"/>
</dbReference>